<dbReference type="Gene3D" id="1.20.120.530">
    <property type="entry name" value="GntR ligand-binding domain-like"/>
    <property type="match status" value="1"/>
</dbReference>
<keyword evidence="1" id="KW-0805">Transcription regulation</keyword>
<dbReference type="Pfam" id="PF07729">
    <property type="entry name" value="FCD"/>
    <property type="match status" value="1"/>
</dbReference>
<dbReference type="PANTHER" id="PTHR43537:SF6">
    <property type="entry name" value="HTH-TYPE TRANSCRIPTIONAL REPRESSOR RSPR"/>
    <property type="match status" value="1"/>
</dbReference>
<evidence type="ECO:0000259" key="4">
    <source>
        <dbReference type="PROSITE" id="PS50949"/>
    </source>
</evidence>
<keyword evidence="6" id="KW-1185">Reference proteome</keyword>
<dbReference type="Gene3D" id="1.10.10.10">
    <property type="entry name" value="Winged helix-like DNA-binding domain superfamily/Winged helix DNA-binding domain"/>
    <property type="match status" value="1"/>
</dbReference>
<dbReference type="Proteomes" id="UP000294692">
    <property type="component" value="Unassembled WGS sequence"/>
</dbReference>
<accession>A0A4R3V4D9</accession>
<dbReference type="SUPFAM" id="SSF48008">
    <property type="entry name" value="GntR ligand-binding domain-like"/>
    <property type="match status" value="1"/>
</dbReference>
<dbReference type="CDD" id="cd07377">
    <property type="entry name" value="WHTH_GntR"/>
    <property type="match status" value="1"/>
</dbReference>
<dbReference type="SMART" id="SM00895">
    <property type="entry name" value="FCD"/>
    <property type="match status" value="1"/>
</dbReference>
<dbReference type="InterPro" id="IPR008920">
    <property type="entry name" value="TF_FadR/GntR_C"/>
</dbReference>
<dbReference type="Pfam" id="PF00392">
    <property type="entry name" value="GntR"/>
    <property type="match status" value="1"/>
</dbReference>
<evidence type="ECO:0000313" key="6">
    <source>
        <dbReference type="Proteomes" id="UP000294692"/>
    </source>
</evidence>
<keyword evidence="3" id="KW-0804">Transcription</keyword>
<name>A0A4R3V4D9_9BURK</name>
<sequence length="215" mass="24078">MLVQHIYDTLVDEIVTGVLPPGSSVMEAELRERFQVSRTPVREVLLRLSEVGLVEIYPQVGSYVAPIRLQEVYDAQFVREHLECALVREAVAKLTQDDAAELQANLKMQEDALRSGDHRRFMAADEAMHALIARIAGRPGVWQVVLQSKIHLDRVRMQALQQLTRGSYAFEGHQKVCQAIIAHDADAAVLAMKQHLNLSLESIGLLHLSEPDAEK</sequence>
<protein>
    <submittedName>
        <fullName evidence="5">GntR family transcriptional regulator</fullName>
    </submittedName>
</protein>
<dbReference type="InterPro" id="IPR011711">
    <property type="entry name" value="GntR_C"/>
</dbReference>
<feature type="domain" description="HTH gntR-type" evidence="4">
    <location>
        <begin position="1"/>
        <end position="67"/>
    </location>
</feature>
<evidence type="ECO:0000256" key="2">
    <source>
        <dbReference type="ARBA" id="ARBA00023125"/>
    </source>
</evidence>
<gene>
    <name evidence="5" type="ORF">EV686_105119</name>
</gene>
<dbReference type="InterPro" id="IPR000524">
    <property type="entry name" value="Tscrpt_reg_HTH_GntR"/>
</dbReference>
<dbReference type="GO" id="GO:0003700">
    <property type="term" value="F:DNA-binding transcription factor activity"/>
    <property type="evidence" value="ECO:0007669"/>
    <property type="project" value="InterPro"/>
</dbReference>
<evidence type="ECO:0000256" key="1">
    <source>
        <dbReference type="ARBA" id="ARBA00023015"/>
    </source>
</evidence>
<dbReference type="SMART" id="SM00345">
    <property type="entry name" value="HTH_GNTR"/>
    <property type="match status" value="1"/>
</dbReference>
<evidence type="ECO:0000256" key="3">
    <source>
        <dbReference type="ARBA" id="ARBA00023163"/>
    </source>
</evidence>
<evidence type="ECO:0000313" key="5">
    <source>
        <dbReference type="EMBL" id="TCU98422.1"/>
    </source>
</evidence>
<reference evidence="5 6" key="1">
    <citation type="submission" date="2019-03" db="EMBL/GenBank/DDBJ databases">
        <title>Genomic Encyclopedia of Type Strains, Phase IV (KMG-IV): sequencing the most valuable type-strain genomes for metagenomic binning, comparative biology and taxonomic classification.</title>
        <authorList>
            <person name="Goeker M."/>
        </authorList>
    </citation>
    <scope>NUCLEOTIDE SEQUENCE [LARGE SCALE GENOMIC DNA]</scope>
    <source>
        <strain evidence="5 6">DSM 100048</strain>
    </source>
</reference>
<proteinExistence type="predicted"/>
<organism evidence="5 6">
    <name type="scientific">Paracandidimonas soli</name>
    <dbReference type="NCBI Taxonomy" id="1917182"/>
    <lineage>
        <taxon>Bacteria</taxon>
        <taxon>Pseudomonadati</taxon>
        <taxon>Pseudomonadota</taxon>
        <taxon>Betaproteobacteria</taxon>
        <taxon>Burkholderiales</taxon>
        <taxon>Alcaligenaceae</taxon>
        <taxon>Paracandidimonas</taxon>
    </lineage>
</organism>
<dbReference type="GO" id="GO:0003677">
    <property type="term" value="F:DNA binding"/>
    <property type="evidence" value="ECO:0007669"/>
    <property type="project" value="UniProtKB-KW"/>
</dbReference>
<dbReference type="InterPro" id="IPR036388">
    <property type="entry name" value="WH-like_DNA-bd_sf"/>
</dbReference>
<dbReference type="PANTHER" id="PTHR43537">
    <property type="entry name" value="TRANSCRIPTIONAL REGULATOR, GNTR FAMILY"/>
    <property type="match status" value="1"/>
</dbReference>
<dbReference type="InterPro" id="IPR036390">
    <property type="entry name" value="WH_DNA-bd_sf"/>
</dbReference>
<keyword evidence="2" id="KW-0238">DNA-binding</keyword>
<dbReference type="SUPFAM" id="SSF46785">
    <property type="entry name" value="Winged helix' DNA-binding domain"/>
    <property type="match status" value="1"/>
</dbReference>
<dbReference type="AlphaFoldDB" id="A0A4R3V4D9"/>
<dbReference type="PROSITE" id="PS50949">
    <property type="entry name" value="HTH_GNTR"/>
    <property type="match status" value="1"/>
</dbReference>
<comment type="caution">
    <text evidence="5">The sequence shown here is derived from an EMBL/GenBank/DDBJ whole genome shotgun (WGS) entry which is preliminary data.</text>
</comment>
<dbReference type="EMBL" id="SMBX01000005">
    <property type="protein sequence ID" value="TCU98422.1"/>
    <property type="molecule type" value="Genomic_DNA"/>
</dbReference>